<feature type="transmembrane region" description="Helical" evidence="1">
    <location>
        <begin position="7"/>
        <end position="28"/>
    </location>
</feature>
<dbReference type="AlphaFoldDB" id="A0ABD5RPK5"/>
<dbReference type="EMBL" id="JBHSQH010000001">
    <property type="protein sequence ID" value="MFC5972353.1"/>
    <property type="molecule type" value="Genomic_DNA"/>
</dbReference>
<evidence type="ECO:0000313" key="2">
    <source>
        <dbReference type="EMBL" id="MFC5972353.1"/>
    </source>
</evidence>
<gene>
    <name evidence="2" type="ORF">ACFPYI_13510</name>
</gene>
<name>A0ABD5RPK5_9EURY</name>
<evidence type="ECO:0008006" key="4">
    <source>
        <dbReference type="Google" id="ProtNLM"/>
    </source>
</evidence>
<keyword evidence="3" id="KW-1185">Reference proteome</keyword>
<sequence>MPSLERLLQIVGAVALVAGVVIFGYGFLVPDLDVVAMLAGVFTAVVGMTLLAAGLVLPRFDGPNGRRA</sequence>
<proteinExistence type="predicted"/>
<organism evidence="2 3">
    <name type="scientific">Halomarina salina</name>
    <dbReference type="NCBI Taxonomy" id="1872699"/>
    <lineage>
        <taxon>Archaea</taxon>
        <taxon>Methanobacteriati</taxon>
        <taxon>Methanobacteriota</taxon>
        <taxon>Stenosarchaea group</taxon>
        <taxon>Halobacteria</taxon>
        <taxon>Halobacteriales</taxon>
        <taxon>Natronomonadaceae</taxon>
        <taxon>Halomarina</taxon>
    </lineage>
</organism>
<keyword evidence="1" id="KW-0472">Membrane</keyword>
<protein>
    <recommendedName>
        <fullName evidence="4">Major facilitator superfamily (MFS) profile domain-containing protein</fullName>
    </recommendedName>
</protein>
<dbReference type="Proteomes" id="UP001596099">
    <property type="component" value="Unassembled WGS sequence"/>
</dbReference>
<evidence type="ECO:0000313" key="3">
    <source>
        <dbReference type="Proteomes" id="UP001596099"/>
    </source>
</evidence>
<keyword evidence="1" id="KW-1133">Transmembrane helix</keyword>
<dbReference type="RefSeq" id="WP_247415555.1">
    <property type="nucleotide sequence ID" value="NZ_JALLGW010000001.1"/>
</dbReference>
<keyword evidence="1" id="KW-0812">Transmembrane</keyword>
<accession>A0ABD5RPK5</accession>
<evidence type="ECO:0000256" key="1">
    <source>
        <dbReference type="SAM" id="Phobius"/>
    </source>
</evidence>
<comment type="caution">
    <text evidence="2">The sequence shown here is derived from an EMBL/GenBank/DDBJ whole genome shotgun (WGS) entry which is preliminary data.</text>
</comment>
<feature type="transmembrane region" description="Helical" evidence="1">
    <location>
        <begin position="34"/>
        <end position="57"/>
    </location>
</feature>
<reference evidence="2 3" key="1">
    <citation type="journal article" date="2019" name="Int. J. Syst. Evol. Microbiol.">
        <title>The Global Catalogue of Microorganisms (GCM) 10K type strain sequencing project: providing services to taxonomists for standard genome sequencing and annotation.</title>
        <authorList>
            <consortium name="The Broad Institute Genomics Platform"/>
            <consortium name="The Broad Institute Genome Sequencing Center for Infectious Disease"/>
            <person name="Wu L."/>
            <person name="Ma J."/>
        </authorList>
    </citation>
    <scope>NUCLEOTIDE SEQUENCE [LARGE SCALE GENOMIC DNA]</scope>
    <source>
        <strain evidence="2 3">CGMCC 1.12543</strain>
    </source>
</reference>